<protein>
    <recommendedName>
        <fullName evidence="1">NAD-dependent epimerase/dehydratase domain-containing protein</fullName>
    </recommendedName>
</protein>
<dbReference type="GO" id="GO:0005737">
    <property type="term" value="C:cytoplasm"/>
    <property type="evidence" value="ECO:0007669"/>
    <property type="project" value="TreeGrafter"/>
</dbReference>
<evidence type="ECO:0000259" key="1">
    <source>
        <dbReference type="Pfam" id="PF01370"/>
    </source>
</evidence>
<name>A0A842HMG4_9BURK</name>
<proteinExistence type="predicted"/>
<sequence length="290" mass="31426">MNTLLLVGGDLCVRTAKMLNPQQWQCIGLRRRQMVSGLDDPVTWYRADLQDPASLSFLRDGSVPEVTHILYAPSPDSRTSADYASVYPQGLSRLLSSLSASCLGRVQRCVLVGSSAVWGPSDEWVDEDSPVQAANFRAQAILDAEAALHAMLPRGVGVALRLSGLYGPGRMYLVNGLRAGKVIAPEGPGHWANRIHIDDAARACAHLLTLREPEPVYIGTDDHPTQIAEFYDAVAKLAGVPAPQRQPKSPEGKRLSNARLRASGWAPAWPNALDWYAAELGRRLGDGDVT</sequence>
<reference evidence="2 3" key="1">
    <citation type="submission" date="2020-08" db="EMBL/GenBank/DDBJ databases">
        <title>Paraeoetvoesia sp. YC-7-48 draft genome sequence.</title>
        <authorList>
            <person name="Yao L."/>
        </authorList>
    </citation>
    <scope>NUCLEOTIDE SEQUENCE [LARGE SCALE GENOMIC DNA]</scope>
    <source>
        <strain evidence="3">YC-7-48</strain>
    </source>
</reference>
<dbReference type="InterPro" id="IPR051783">
    <property type="entry name" value="NAD(P)-dependent_oxidoreduct"/>
</dbReference>
<dbReference type="Gene3D" id="3.40.50.720">
    <property type="entry name" value="NAD(P)-binding Rossmann-like Domain"/>
    <property type="match status" value="1"/>
</dbReference>
<evidence type="ECO:0000313" key="2">
    <source>
        <dbReference type="EMBL" id="MBC2769094.1"/>
    </source>
</evidence>
<dbReference type="AlphaFoldDB" id="A0A842HMG4"/>
<evidence type="ECO:0000313" key="3">
    <source>
        <dbReference type="Proteomes" id="UP000545386"/>
    </source>
</evidence>
<comment type="caution">
    <text evidence="2">The sequence shown here is derived from an EMBL/GenBank/DDBJ whole genome shotgun (WGS) entry which is preliminary data.</text>
</comment>
<dbReference type="GO" id="GO:0004029">
    <property type="term" value="F:aldehyde dehydrogenase (NAD+) activity"/>
    <property type="evidence" value="ECO:0007669"/>
    <property type="project" value="TreeGrafter"/>
</dbReference>
<accession>A0A842HMG4</accession>
<dbReference type="PANTHER" id="PTHR48079:SF6">
    <property type="entry name" value="NAD(P)-BINDING DOMAIN-CONTAINING PROTEIN-RELATED"/>
    <property type="match status" value="1"/>
</dbReference>
<dbReference type="RefSeq" id="WP_185778887.1">
    <property type="nucleotide sequence ID" value="NZ_JACJUU010000002.1"/>
</dbReference>
<dbReference type="Proteomes" id="UP000545386">
    <property type="component" value="Unassembled WGS sequence"/>
</dbReference>
<dbReference type="InterPro" id="IPR036291">
    <property type="entry name" value="NAD(P)-bd_dom_sf"/>
</dbReference>
<keyword evidence="3" id="KW-1185">Reference proteome</keyword>
<gene>
    <name evidence="2" type="ORF">GTU67_04080</name>
</gene>
<organism evidence="2 3">
    <name type="scientific">Pusillimonas minor</name>
    <dbReference type="NCBI Taxonomy" id="2697024"/>
    <lineage>
        <taxon>Bacteria</taxon>
        <taxon>Pseudomonadati</taxon>
        <taxon>Pseudomonadota</taxon>
        <taxon>Betaproteobacteria</taxon>
        <taxon>Burkholderiales</taxon>
        <taxon>Alcaligenaceae</taxon>
        <taxon>Pusillimonas</taxon>
    </lineage>
</organism>
<dbReference type="EMBL" id="JACJUU010000002">
    <property type="protein sequence ID" value="MBC2769094.1"/>
    <property type="molecule type" value="Genomic_DNA"/>
</dbReference>
<dbReference type="SUPFAM" id="SSF51735">
    <property type="entry name" value="NAD(P)-binding Rossmann-fold domains"/>
    <property type="match status" value="1"/>
</dbReference>
<feature type="domain" description="NAD-dependent epimerase/dehydratase" evidence="1">
    <location>
        <begin position="16"/>
        <end position="216"/>
    </location>
</feature>
<dbReference type="PANTHER" id="PTHR48079">
    <property type="entry name" value="PROTEIN YEEZ"/>
    <property type="match status" value="1"/>
</dbReference>
<dbReference type="Pfam" id="PF01370">
    <property type="entry name" value="Epimerase"/>
    <property type="match status" value="1"/>
</dbReference>
<dbReference type="InterPro" id="IPR001509">
    <property type="entry name" value="Epimerase_deHydtase"/>
</dbReference>